<dbReference type="InterPro" id="IPR051310">
    <property type="entry name" value="MCP_chemotaxis"/>
</dbReference>
<feature type="transmembrane region" description="Helical" evidence="5">
    <location>
        <begin position="316"/>
        <end position="336"/>
    </location>
</feature>
<evidence type="ECO:0000313" key="8">
    <source>
        <dbReference type="EMBL" id="MCW3785066.1"/>
    </source>
</evidence>
<evidence type="ECO:0000259" key="6">
    <source>
        <dbReference type="PROSITE" id="PS50111"/>
    </source>
</evidence>
<dbReference type="InterPro" id="IPR004089">
    <property type="entry name" value="MCPsignal_dom"/>
</dbReference>
<evidence type="ECO:0000259" key="7">
    <source>
        <dbReference type="PROSITE" id="PS50885"/>
    </source>
</evidence>
<dbReference type="Pfam" id="PF00672">
    <property type="entry name" value="HAMP"/>
    <property type="match status" value="1"/>
</dbReference>
<evidence type="ECO:0000256" key="2">
    <source>
        <dbReference type="ARBA" id="ARBA00029447"/>
    </source>
</evidence>
<dbReference type="PROSITE" id="PS50885">
    <property type="entry name" value="HAMP"/>
    <property type="match status" value="1"/>
</dbReference>
<dbReference type="GO" id="GO:0005886">
    <property type="term" value="C:plasma membrane"/>
    <property type="evidence" value="ECO:0007669"/>
    <property type="project" value="TreeGrafter"/>
</dbReference>
<dbReference type="PANTHER" id="PTHR43531:SF11">
    <property type="entry name" value="METHYL-ACCEPTING CHEMOTAXIS PROTEIN 3"/>
    <property type="match status" value="1"/>
</dbReference>
<dbReference type="Gene3D" id="1.10.287.950">
    <property type="entry name" value="Methyl-accepting chemotaxis protein"/>
    <property type="match status" value="1"/>
</dbReference>
<protein>
    <submittedName>
        <fullName evidence="8">Methyl-accepting chemotaxis protein</fullName>
    </submittedName>
</protein>
<evidence type="ECO:0000256" key="4">
    <source>
        <dbReference type="SAM" id="MobiDB-lite"/>
    </source>
</evidence>
<feature type="domain" description="HAMP" evidence="7">
    <location>
        <begin position="338"/>
        <end position="390"/>
    </location>
</feature>
<feature type="domain" description="Methyl-accepting transducer" evidence="6">
    <location>
        <begin position="388"/>
        <end position="610"/>
    </location>
</feature>
<keyword evidence="1" id="KW-0145">Chemotaxis</keyword>
<comment type="similarity">
    <text evidence="2">Belongs to the methyl-accepting chemotaxis (MCP) protein family.</text>
</comment>
<evidence type="ECO:0000256" key="1">
    <source>
        <dbReference type="ARBA" id="ARBA00022500"/>
    </source>
</evidence>
<proteinExistence type="inferred from homology"/>
<sequence length="682" mass="75088">MKWNDLKLSKKFGIAFGAIIIVMILTATWGLLGISEILTDAEEVIDGNKLRAELETKYVDHLLWVNDVNRLLTDEKVTELNVQTDHHKCAFGKWYYGEGRKEAENLAPALKPLFEKIADPHEKLHQSAIKINDVFTQIDYKIAVKLKQAEYDHSKWLSEVKDAVYISSKNSINVIKDPSLCNFGKWLKSDEVLKLKADHPETNSYFSEIEKAHDELHLSVHDIENYLQNDSRAAAKRYFSNNLSIKAQAIQTKLGALTQWVENEYQGMAKANQIFQGETMVHLHDVGNLFDEIIKTSGDHILTDEVMIEEAQKTRAGVITFIIIAALLAIGLSVFITRSLLTPINKSVNFANQVAKGDLTTNLEVNQKDEIGNLALSLKQMVNRLKDIIGDIKSGADNIAGASQQLSSGAQQISSGVSEQAAAAEEVSSSMEEMAANIQQNTENAIKTMDISGKSSNSAEQVAVASEDSMRAVRDIFAKINVVVEIAEKTDLLAINAAVEAARAGDQGRGFAVVAAEVRKLAERSQIAASEIVALAETGLKMTEESNQMLKSIVPDIQETSRLVEEIASASREQESGVNQVNMAIQQLSQVTQQNASSSEEMASSSEEMAAQAADLENITRFFNIDNSNHNSWRKKTTTFNKSMVPTNGNHNGNGSSKDQSSVIPNISFENFESDLTGYEAM</sequence>
<keyword evidence="5" id="KW-0812">Transmembrane</keyword>
<reference evidence="8" key="1">
    <citation type="submission" date="2022-10" db="EMBL/GenBank/DDBJ databases">
        <authorList>
            <person name="Yu W.X."/>
        </authorList>
    </citation>
    <scope>NUCLEOTIDE SEQUENCE</scope>
    <source>
        <strain evidence="8">AAT</strain>
    </source>
</reference>
<keyword evidence="5" id="KW-1133">Transmembrane helix</keyword>
<dbReference type="InterPro" id="IPR025991">
    <property type="entry name" value="Chemoreceptor_zinc-bind_dom"/>
</dbReference>
<evidence type="ECO:0000256" key="3">
    <source>
        <dbReference type="PROSITE-ProRule" id="PRU00284"/>
    </source>
</evidence>
<evidence type="ECO:0000313" key="9">
    <source>
        <dbReference type="Proteomes" id="UP001209229"/>
    </source>
</evidence>
<dbReference type="PANTHER" id="PTHR43531">
    <property type="entry name" value="PROTEIN ICFG"/>
    <property type="match status" value="1"/>
</dbReference>
<dbReference type="CDD" id="cd06225">
    <property type="entry name" value="HAMP"/>
    <property type="match status" value="1"/>
</dbReference>
<gene>
    <name evidence="8" type="ORF">OM075_01240</name>
</gene>
<dbReference type="Pfam" id="PF00015">
    <property type="entry name" value="MCPsignal"/>
    <property type="match status" value="1"/>
</dbReference>
<keyword evidence="9" id="KW-1185">Reference proteome</keyword>
<feature type="region of interest" description="Disordered" evidence="4">
    <location>
        <begin position="644"/>
        <end position="664"/>
    </location>
</feature>
<dbReference type="SMART" id="SM00304">
    <property type="entry name" value="HAMP"/>
    <property type="match status" value="1"/>
</dbReference>
<comment type="caution">
    <text evidence="8">The sequence shown here is derived from an EMBL/GenBank/DDBJ whole genome shotgun (WGS) entry which is preliminary data.</text>
</comment>
<keyword evidence="5" id="KW-0472">Membrane</keyword>
<evidence type="ECO:0000256" key="5">
    <source>
        <dbReference type="SAM" id="Phobius"/>
    </source>
</evidence>
<dbReference type="EMBL" id="JAPDPJ010000001">
    <property type="protein sequence ID" value="MCW3785066.1"/>
    <property type="molecule type" value="Genomic_DNA"/>
</dbReference>
<organism evidence="8 9">
    <name type="scientific">Plebeiibacterium sediminum</name>
    <dbReference type="NCBI Taxonomy" id="2992112"/>
    <lineage>
        <taxon>Bacteria</taxon>
        <taxon>Pseudomonadati</taxon>
        <taxon>Bacteroidota</taxon>
        <taxon>Bacteroidia</taxon>
        <taxon>Marinilabiliales</taxon>
        <taxon>Marinilabiliaceae</taxon>
        <taxon>Plebeiibacterium</taxon>
    </lineage>
</organism>
<dbReference type="GO" id="GO:0006935">
    <property type="term" value="P:chemotaxis"/>
    <property type="evidence" value="ECO:0007669"/>
    <property type="project" value="UniProtKB-KW"/>
</dbReference>
<dbReference type="Gene3D" id="1.20.120.30">
    <property type="entry name" value="Aspartate receptor, ligand-binding domain"/>
    <property type="match status" value="2"/>
</dbReference>
<dbReference type="AlphaFoldDB" id="A0AAE3M0Q4"/>
<dbReference type="SMART" id="SM00283">
    <property type="entry name" value="MA"/>
    <property type="match status" value="1"/>
</dbReference>
<accession>A0AAE3M0Q4</accession>
<dbReference type="PROSITE" id="PS50111">
    <property type="entry name" value="CHEMOTAXIS_TRANSDUC_2"/>
    <property type="match status" value="1"/>
</dbReference>
<dbReference type="SUPFAM" id="SSF58104">
    <property type="entry name" value="Methyl-accepting chemotaxis protein (MCP) signaling domain"/>
    <property type="match status" value="1"/>
</dbReference>
<dbReference type="GO" id="GO:0007165">
    <property type="term" value="P:signal transduction"/>
    <property type="evidence" value="ECO:0007669"/>
    <property type="project" value="UniProtKB-KW"/>
</dbReference>
<dbReference type="Pfam" id="PF13682">
    <property type="entry name" value="CZB"/>
    <property type="match status" value="2"/>
</dbReference>
<name>A0AAE3M0Q4_9BACT</name>
<keyword evidence="3" id="KW-0807">Transducer</keyword>
<dbReference type="InterPro" id="IPR003660">
    <property type="entry name" value="HAMP_dom"/>
</dbReference>
<dbReference type="Proteomes" id="UP001209229">
    <property type="component" value="Unassembled WGS sequence"/>
</dbReference>
<dbReference type="GO" id="GO:0004888">
    <property type="term" value="F:transmembrane signaling receptor activity"/>
    <property type="evidence" value="ECO:0007669"/>
    <property type="project" value="TreeGrafter"/>
</dbReference>
<feature type="transmembrane region" description="Helical" evidence="5">
    <location>
        <begin position="12"/>
        <end position="32"/>
    </location>
</feature>
<dbReference type="RefSeq" id="WP_301188637.1">
    <property type="nucleotide sequence ID" value="NZ_JAPDPJ010000001.1"/>
</dbReference>